<feature type="compositionally biased region" description="Acidic residues" evidence="7">
    <location>
        <begin position="147"/>
        <end position="158"/>
    </location>
</feature>
<dbReference type="FunFam" id="3.30.160.60:FF:000100">
    <property type="entry name" value="Zinc finger 45-like"/>
    <property type="match status" value="1"/>
</dbReference>
<dbReference type="InterPro" id="IPR013087">
    <property type="entry name" value="Znf_C2H2_type"/>
</dbReference>
<proteinExistence type="predicted"/>
<dbReference type="Gene3D" id="3.30.160.60">
    <property type="entry name" value="Classic Zinc Finger"/>
    <property type="match status" value="5"/>
</dbReference>
<evidence type="ECO:0000313" key="9">
    <source>
        <dbReference type="EMBL" id="KAL0120723.1"/>
    </source>
</evidence>
<feature type="coiled-coil region" evidence="6">
    <location>
        <begin position="41"/>
        <end position="68"/>
    </location>
</feature>
<evidence type="ECO:0000256" key="5">
    <source>
        <dbReference type="PROSITE-ProRule" id="PRU00042"/>
    </source>
</evidence>
<keyword evidence="1" id="KW-0479">Metal-binding</keyword>
<feature type="domain" description="C2H2-type" evidence="8">
    <location>
        <begin position="589"/>
        <end position="616"/>
    </location>
</feature>
<feature type="compositionally biased region" description="Low complexity" evidence="7">
    <location>
        <begin position="388"/>
        <end position="403"/>
    </location>
</feature>
<dbReference type="PROSITE" id="PS50157">
    <property type="entry name" value="ZINC_FINGER_C2H2_2"/>
    <property type="match status" value="7"/>
</dbReference>
<feature type="region of interest" description="Disordered" evidence="7">
    <location>
        <begin position="147"/>
        <end position="177"/>
    </location>
</feature>
<dbReference type="Pfam" id="PF00096">
    <property type="entry name" value="zf-C2H2"/>
    <property type="match status" value="5"/>
</dbReference>
<sequence>MEISSEILESLVMDNKDVIEVLKQENVTQEDIIFESKETGEDSEETEIEEIIEIIEEVEEEGDEASIDDNILDKDKLADVQDAETGEKTERNDRATSKIIKLYSFEEENSTLTSQFEKPIKNENSTQKVTKKQIINYDVDEDWQDEEVERVDELDNSELADNRTSSPRTQADKKQNNQTVLLSSNRLDLKIHMDGKVEGTGTSIEDGESTQEIVKNEENNLLYTVLGTKKQDLGAKQPQEKLDDQFVRMERLEENTIPVEGTIYYEGDNMETLYVAQAIDDNEQYQYDNTTIEQDEGQVSWETTNQEANQNQEEDNSQDQIFLHEDEDGQLYFKDASGTLQPVYLTEDGNYAIAENSDDNKESQSKSLQNSSTVEEDSFILPDMDLKSASSKQTTSSTVSSSSLQDFDNEDNTVTISLIISEDENGQKRTQVIIPTTDNLKCDICNKSFKTSFQLLRHNRLKHAREEDITTRNFPCDSCPKRYPDQGSLARHRKTHTLDRPFQCLECHKNFPTSTALRRHLTLHNSQSRPLPCIYCGRRFMDKTSLAKHEESHMPNEQRKYTCDICQKTFHHITDLSMHKKHHDPDKKFDCEVCGREFNRLNNLQRHMLVHQQQQGGNEEILSCDVCGITYKFMSSLTRHMVTTHMNPEKLRQQAEEQRRKRENNYRKYLEHRKMYETQNYGTTKRTKYNLLAGDNDETA</sequence>
<keyword evidence="4" id="KW-0862">Zinc</keyword>
<evidence type="ECO:0000256" key="1">
    <source>
        <dbReference type="ARBA" id="ARBA00022723"/>
    </source>
</evidence>
<evidence type="ECO:0000256" key="4">
    <source>
        <dbReference type="ARBA" id="ARBA00022833"/>
    </source>
</evidence>
<dbReference type="GO" id="GO:0008270">
    <property type="term" value="F:zinc ion binding"/>
    <property type="evidence" value="ECO:0007669"/>
    <property type="project" value="UniProtKB-KW"/>
</dbReference>
<dbReference type="PANTHER" id="PTHR24379">
    <property type="entry name" value="KRAB AND ZINC FINGER DOMAIN-CONTAINING"/>
    <property type="match status" value="1"/>
</dbReference>
<dbReference type="Proteomes" id="UP001430953">
    <property type="component" value="Unassembled WGS sequence"/>
</dbReference>
<feature type="domain" description="C2H2-type" evidence="8">
    <location>
        <begin position="440"/>
        <end position="468"/>
    </location>
</feature>
<name>A0AAW2FZA1_9HYME</name>
<gene>
    <name evidence="9" type="ORF">PUN28_008413</name>
</gene>
<dbReference type="AlphaFoldDB" id="A0AAW2FZA1"/>
<accession>A0AAW2FZA1</accession>
<feature type="domain" description="C2H2-type" evidence="8">
    <location>
        <begin position="502"/>
        <end position="529"/>
    </location>
</feature>
<dbReference type="SMART" id="SM00355">
    <property type="entry name" value="ZnF_C2H2"/>
    <property type="match status" value="7"/>
</dbReference>
<evidence type="ECO:0000313" key="10">
    <source>
        <dbReference type="Proteomes" id="UP001430953"/>
    </source>
</evidence>
<comment type="caution">
    <text evidence="9">The sequence shown here is derived from an EMBL/GenBank/DDBJ whole genome shotgun (WGS) entry which is preliminary data.</text>
</comment>
<keyword evidence="3 5" id="KW-0863">Zinc-finger</keyword>
<organism evidence="9 10">
    <name type="scientific">Cardiocondyla obscurior</name>
    <dbReference type="NCBI Taxonomy" id="286306"/>
    <lineage>
        <taxon>Eukaryota</taxon>
        <taxon>Metazoa</taxon>
        <taxon>Ecdysozoa</taxon>
        <taxon>Arthropoda</taxon>
        <taxon>Hexapoda</taxon>
        <taxon>Insecta</taxon>
        <taxon>Pterygota</taxon>
        <taxon>Neoptera</taxon>
        <taxon>Endopterygota</taxon>
        <taxon>Hymenoptera</taxon>
        <taxon>Apocrita</taxon>
        <taxon>Aculeata</taxon>
        <taxon>Formicoidea</taxon>
        <taxon>Formicidae</taxon>
        <taxon>Myrmicinae</taxon>
        <taxon>Cardiocondyla</taxon>
    </lineage>
</organism>
<dbReference type="InterPro" id="IPR036236">
    <property type="entry name" value="Znf_C2H2_sf"/>
</dbReference>
<reference evidence="9 10" key="1">
    <citation type="submission" date="2023-03" db="EMBL/GenBank/DDBJ databases">
        <title>High recombination rates correlate with genetic variation in Cardiocondyla obscurior ants.</title>
        <authorList>
            <person name="Errbii M."/>
        </authorList>
    </citation>
    <scope>NUCLEOTIDE SEQUENCE [LARGE SCALE GENOMIC DNA]</scope>
    <source>
        <strain evidence="9">Alpha-2009</strain>
        <tissue evidence="9">Whole body</tissue>
    </source>
</reference>
<dbReference type="PANTHER" id="PTHR24379:SF121">
    <property type="entry name" value="C2H2-TYPE DOMAIN-CONTAINING PROTEIN"/>
    <property type="match status" value="1"/>
</dbReference>
<dbReference type="Pfam" id="PF13912">
    <property type="entry name" value="zf-C2H2_6"/>
    <property type="match status" value="1"/>
</dbReference>
<feature type="domain" description="C2H2-type" evidence="8">
    <location>
        <begin position="474"/>
        <end position="501"/>
    </location>
</feature>
<feature type="region of interest" description="Disordered" evidence="7">
    <location>
        <begin position="355"/>
        <end position="377"/>
    </location>
</feature>
<dbReference type="PROSITE" id="PS00028">
    <property type="entry name" value="ZINC_FINGER_C2H2_1"/>
    <property type="match status" value="7"/>
</dbReference>
<keyword evidence="6" id="KW-0175">Coiled coil</keyword>
<feature type="domain" description="C2H2-type" evidence="8">
    <location>
        <begin position="531"/>
        <end position="558"/>
    </location>
</feature>
<feature type="region of interest" description="Disordered" evidence="7">
    <location>
        <begin position="387"/>
        <end position="406"/>
    </location>
</feature>
<keyword evidence="10" id="KW-1185">Reference proteome</keyword>
<feature type="domain" description="C2H2-type" evidence="8">
    <location>
        <begin position="561"/>
        <end position="588"/>
    </location>
</feature>
<feature type="domain" description="C2H2-type" evidence="8">
    <location>
        <begin position="622"/>
        <end position="650"/>
    </location>
</feature>
<protein>
    <recommendedName>
        <fullName evidence="8">C2H2-type domain-containing protein</fullName>
    </recommendedName>
</protein>
<dbReference type="SUPFAM" id="SSF57667">
    <property type="entry name" value="beta-beta-alpha zinc fingers"/>
    <property type="match status" value="5"/>
</dbReference>
<dbReference type="EMBL" id="JADYXP020000007">
    <property type="protein sequence ID" value="KAL0120723.1"/>
    <property type="molecule type" value="Genomic_DNA"/>
</dbReference>
<evidence type="ECO:0000259" key="8">
    <source>
        <dbReference type="PROSITE" id="PS50157"/>
    </source>
</evidence>
<evidence type="ECO:0000256" key="2">
    <source>
        <dbReference type="ARBA" id="ARBA00022737"/>
    </source>
</evidence>
<evidence type="ECO:0000256" key="7">
    <source>
        <dbReference type="SAM" id="MobiDB-lite"/>
    </source>
</evidence>
<evidence type="ECO:0000256" key="6">
    <source>
        <dbReference type="SAM" id="Coils"/>
    </source>
</evidence>
<keyword evidence="2" id="KW-0677">Repeat</keyword>
<evidence type="ECO:0000256" key="3">
    <source>
        <dbReference type="ARBA" id="ARBA00022771"/>
    </source>
</evidence>